<protein>
    <recommendedName>
        <fullName evidence="3">DUF4062 domain-containing protein</fullName>
    </recommendedName>
</protein>
<comment type="caution">
    <text evidence="1">The sequence shown here is derived from an EMBL/GenBank/DDBJ whole genome shotgun (WGS) entry which is preliminary data.</text>
</comment>
<dbReference type="Proteomes" id="UP001500002">
    <property type="component" value="Unassembled WGS sequence"/>
</dbReference>
<proteinExistence type="predicted"/>
<dbReference type="RefSeq" id="WP_344296156.1">
    <property type="nucleotide sequence ID" value="NZ_BAAANJ010000007.1"/>
</dbReference>
<evidence type="ECO:0008006" key="3">
    <source>
        <dbReference type="Google" id="ProtNLM"/>
    </source>
</evidence>
<name>A0ABN2M714_9MICO</name>
<sequence>MTQLATVVNVMIASPSDIPSSRDAVERALRSWNSTNTPGRGFVLHPLRWETDSVPMLGHHPQAILNEQLLAKADIVIALFGSRVGSETPNSISGTVEEIEGAVESGKPVHLYFSEAPHPADVDLVQLQALRDFRAELQKRGLYGGFENEDELLTKVWSAIEMDLRDIVRPLHTTPSGPVPSVERFLVQGQSEREPKVDGKGRVRHETRRRVEVTNRGHDDVYDVVLEAASDGMLLPGWDQPRTVHAGQKQSAGYWLHMGGGAPRVRLKWIENGESHSKEYDI</sequence>
<evidence type="ECO:0000313" key="2">
    <source>
        <dbReference type="Proteomes" id="UP001500002"/>
    </source>
</evidence>
<organism evidence="1 2">
    <name type="scientific">Agromyces neolithicus</name>
    <dbReference type="NCBI Taxonomy" id="269420"/>
    <lineage>
        <taxon>Bacteria</taxon>
        <taxon>Bacillati</taxon>
        <taxon>Actinomycetota</taxon>
        <taxon>Actinomycetes</taxon>
        <taxon>Micrococcales</taxon>
        <taxon>Microbacteriaceae</taxon>
        <taxon>Agromyces</taxon>
    </lineage>
</organism>
<evidence type="ECO:0000313" key="1">
    <source>
        <dbReference type="EMBL" id="GAA1812504.1"/>
    </source>
</evidence>
<keyword evidence="2" id="KW-1185">Reference proteome</keyword>
<gene>
    <name evidence="1" type="ORF">GCM10009749_22180</name>
</gene>
<dbReference type="EMBL" id="BAAANJ010000007">
    <property type="protein sequence ID" value="GAA1812504.1"/>
    <property type="molecule type" value="Genomic_DNA"/>
</dbReference>
<accession>A0ABN2M714</accession>
<reference evidence="1 2" key="1">
    <citation type="journal article" date="2019" name="Int. J. Syst. Evol. Microbiol.">
        <title>The Global Catalogue of Microorganisms (GCM) 10K type strain sequencing project: providing services to taxonomists for standard genome sequencing and annotation.</title>
        <authorList>
            <consortium name="The Broad Institute Genomics Platform"/>
            <consortium name="The Broad Institute Genome Sequencing Center for Infectious Disease"/>
            <person name="Wu L."/>
            <person name="Ma J."/>
        </authorList>
    </citation>
    <scope>NUCLEOTIDE SEQUENCE [LARGE SCALE GENOMIC DNA]</scope>
    <source>
        <strain evidence="1 2">JCM 14322</strain>
    </source>
</reference>